<dbReference type="Gene3D" id="3.40.50.300">
    <property type="entry name" value="P-loop containing nucleotide triphosphate hydrolases"/>
    <property type="match status" value="1"/>
</dbReference>
<evidence type="ECO:0000313" key="3">
    <source>
        <dbReference type="Proteomes" id="UP000095280"/>
    </source>
</evidence>
<dbReference type="PANTHER" id="PTHR46961:SF21">
    <property type="entry name" value="LOW QUALITY PROTEIN: DYNEIN BETA CHAIN, FLAGELLAR OUTER ARM-LIKE"/>
    <property type="match status" value="1"/>
</dbReference>
<dbReference type="AlphaFoldDB" id="A0A1I8GZ79"/>
<dbReference type="WBParaSite" id="maker-uti_cns_0003722-snap-gene-0.6-mRNA-1">
    <property type="protein sequence ID" value="maker-uti_cns_0003722-snap-gene-0.6-mRNA-1"/>
    <property type="gene ID" value="maker-uti_cns_0003722-snap-gene-0.6"/>
</dbReference>
<comment type="similarity">
    <text evidence="1">Belongs to the dynein heavy chain family.</text>
</comment>
<dbReference type="InterPro" id="IPR027417">
    <property type="entry name" value="P-loop_NTPase"/>
</dbReference>
<dbReference type="PANTHER" id="PTHR46961">
    <property type="entry name" value="DYNEIN HEAVY CHAIN 1, AXONEMAL-LIKE PROTEIN"/>
    <property type="match status" value="1"/>
</dbReference>
<dbReference type="InterPro" id="IPR024317">
    <property type="entry name" value="Dynein_heavy_chain_D4_dom"/>
</dbReference>
<dbReference type="Proteomes" id="UP000095280">
    <property type="component" value="Unplaced"/>
</dbReference>
<name>A0A1I8GZ79_9PLAT</name>
<protein>
    <submittedName>
        <fullName evidence="4">AAA_8 domain-containing protein</fullName>
    </submittedName>
</protein>
<evidence type="ECO:0000259" key="2">
    <source>
        <dbReference type="Pfam" id="PF12780"/>
    </source>
</evidence>
<accession>A0A1I8GZ79</accession>
<evidence type="ECO:0000256" key="1">
    <source>
        <dbReference type="ARBA" id="ARBA00008887"/>
    </source>
</evidence>
<sequence length="178" mass="20294">RTLAEVSRIARTLLSPHNFGHIAVVAEGNPGISALLARLAAHLAGFKVIQSTPASLTSEGNNKNEKLMFLLRDHEILEDSLFVYLSEFIIHGNINHLFSPEEQTKIVNSVRTDVAQAGLTYNREVAWEFFLRGVRRNFRICLIVTDAEQPFHRLCQQFPVLISTINFIWLQHWHPNQL</sequence>
<dbReference type="InterPro" id="IPR026983">
    <property type="entry name" value="DHC"/>
</dbReference>
<evidence type="ECO:0000313" key="4">
    <source>
        <dbReference type="WBParaSite" id="maker-uti_cns_0003722-snap-gene-0.6-mRNA-1"/>
    </source>
</evidence>
<dbReference type="GO" id="GO:0051959">
    <property type="term" value="F:dynein light intermediate chain binding"/>
    <property type="evidence" value="ECO:0007669"/>
    <property type="project" value="InterPro"/>
</dbReference>
<proteinExistence type="inferred from homology"/>
<dbReference type="Pfam" id="PF12780">
    <property type="entry name" value="AAA_8"/>
    <property type="match status" value="1"/>
</dbReference>
<dbReference type="GO" id="GO:0045505">
    <property type="term" value="F:dynein intermediate chain binding"/>
    <property type="evidence" value="ECO:0007669"/>
    <property type="project" value="InterPro"/>
</dbReference>
<dbReference type="GO" id="GO:0030286">
    <property type="term" value="C:dynein complex"/>
    <property type="evidence" value="ECO:0007669"/>
    <property type="project" value="InterPro"/>
</dbReference>
<dbReference type="GO" id="GO:0007018">
    <property type="term" value="P:microtubule-based movement"/>
    <property type="evidence" value="ECO:0007669"/>
    <property type="project" value="InterPro"/>
</dbReference>
<organism evidence="3 4">
    <name type="scientific">Macrostomum lignano</name>
    <dbReference type="NCBI Taxonomy" id="282301"/>
    <lineage>
        <taxon>Eukaryota</taxon>
        <taxon>Metazoa</taxon>
        <taxon>Spiralia</taxon>
        <taxon>Lophotrochozoa</taxon>
        <taxon>Platyhelminthes</taxon>
        <taxon>Rhabditophora</taxon>
        <taxon>Macrostomorpha</taxon>
        <taxon>Macrostomida</taxon>
        <taxon>Macrostomidae</taxon>
        <taxon>Macrostomum</taxon>
    </lineage>
</organism>
<keyword evidence="3" id="KW-1185">Reference proteome</keyword>
<reference evidence="4" key="1">
    <citation type="submission" date="2016-11" db="UniProtKB">
        <authorList>
            <consortium name="WormBaseParasite"/>
        </authorList>
    </citation>
    <scope>IDENTIFICATION</scope>
</reference>
<feature type="domain" description="Dynein heavy chain AAA module D4" evidence="2">
    <location>
        <begin position="3"/>
        <end position="174"/>
    </location>
</feature>